<dbReference type="AlphaFoldDB" id="A0A8I1N0C7"/>
<dbReference type="EMBL" id="JAFKMR010000044">
    <property type="protein sequence ID" value="MBN8745801.1"/>
    <property type="molecule type" value="Genomic_DNA"/>
</dbReference>
<proteinExistence type="predicted"/>
<gene>
    <name evidence="2" type="ORF">J0I24_16145</name>
</gene>
<dbReference type="InterPro" id="IPR027843">
    <property type="entry name" value="DUF4440"/>
</dbReference>
<accession>A0A8I1N0C7</accession>
<dbReference type="RefSeq" id="WP_276733063.1">
    <property type="nucleotide sequence ID" value="NZ_JAFKMR010000044.1"/>
</dbReference>
<evidence type="ECO:0000259" key="1">
    <source>
        <dbReference type="Pfam" id="PF14534"/>
    </source>
</evidence>
<evidence type="ECO:0000313" key="2">
    <source>
        <dbReference type="EMBL" id="MBN8745801.1"/>
    </source>
</evidence>
<reference evidence="2" key="1">
    <citation type="submission" date="2021-02" db="EMBL/GenBank/DDBJ databases">
        <title>Thiocyanate and organic carbon inputs drive convergent selection for specific autotrophic Afipia and Thiobacillus strains within complex microbiomes.</title>
        <authorList>
            <person name="Huddy R.J."/>
            <person name="Sachdeva R."/>
            <person name="Kadzinga F."/>
            <person name="Kantor R.S."/>
            <person name="Harrison S.T.L."/>
            <person name="Banfield J.F."/>
        </authorList>
    </citation>
    <scope>NUCLEOTIDE SEQUENCE</scope>
    <source>
        <strain evidence="2">SCN18_13_7_16_R3_B_64_19</strain>
    </source>
</reference>
<dbReference type="Gene3D" id="3.10.450.50">
    <property type="match status" value="1"/>
</dbReference>
<sequence length="126" mass="14263">MKDSKLSIKKATEELAAREPIFHRPEFGTSRADFEAMVAPEFWEIGASGRRYSKSFVLDALENRHAEPVSESYLVTDFACRELSPNLYLATYQLDQAGRLSQRSTIWSYSSGVWLIVFHQGTLIAA</sequence>
<name>A0A8I1N0C7_THIA3</name>
<dbReference type="SUPFAM" id="SSF54427">
    <property type="entry name" value="NTF2-like"/>
    <property type="match status" value="1"/>
</dbReference>
<comment type="caution">
    <text evidence="2">The sequence shown here is derived from an EMBL/GenBank/DDBJ whole genome shotgun (WGS) entry which is preliminary data.</text>
</comment>
<dbReference type="Proteomes" id="UP000664800">
    <property type="component" value="Unassembled WGS sequence"/>
</dbReference>
<feature type="domain" description="DUF4440" evidence="1">
    <location>
        <begin position="32"/>
        <end position="116"/>
    </location>
</feature>
<dbReference type="Pfam" id="PF14534">
    <property type="entry name" value="DUF4440"/>
    <property type="match status" value="1"/>
</dbReference>
<dbReference type="InterPro" id="IPR032710">
    <property type="entry name" value="NTF2-like_dom_sf"/>
</dbReference>
<protein>
    <submittedName>
        <fullName evidence="2">DUF4440 domain-containing protein</fullName>
    </submittedName>
</protein>
<evidence type="ECO:0000313" key="3">
    <source>
        <dbReference type="Proteomes" id="UP000664800"/>
    </source>
</evidence>
<organism evidence="2 3">
    <name type="scientific">Thiomonas arsenitoxydans (strain DSM 22701 / CIP 110005 / 3As)</name>
    <dbReference type="NCBI Taxonomy" id="426114"/>
    <lineage>
        <taxon>Bacteria</taxon>
        <taxon>Pseudomonadati</taxon>
        <taxon>Pseudomonadota</taxon>
        <taxon>Betaproteobacteria</taxon>
        <taxon>Burkholderiales</taxon>
        <taxon>Thiomonas</taxon>
    </lineage>
</organism>